<feature type="domain" description="EGF-like" evidence="3">
    <location>
        <begin position="413"/>
        <end position="450"/>
    </location>
</feature>
<feature type="domain" description="EGF-like" evidence="3">
    <location>
        <begin position="379"/>
        <end position="412"/>
    </location>
</feature>
<name>I7LT91_TETTS</name>
<evidence type="ECO:0000313" key="4">
    <source>
        <dbReference type="EMBL" id="EAR84816.1"/>
    </source>
</evidence>
<feature type="signal peptide" evidence="2">
    <location>
        <begin position="1"/>
        <end position="22"/>
    </location>
</feature>
<accession>I7LT91</accession>
<dbReference type="eggNOG" id="ENOG502STCG">
    <property type="taxonomic scope" value="Eukaryota"/>
</dbReference>
<keyword evidence="5" id="KW-1185">Reference proteome</keyword>
<dbReference type="AlphaFoldDB" id="I7LT91"/>
<dbReference type="InterPro" id="IPR000742">
    <property type="entry name" value="EGF"/>
</dbReference>
<keyword evidence="4" id="KW-0418">Kinase</keyword>
<keyword evidence="1" id="KW-0472">Membrane</keyword>
<dbReference type="Proteomes" id="UP000009168">
    <property type="component" value="Unassembled WGS sequence"/>
</dbReference>
<dbReference type="SMART" id="SM00261">
    <property type="entry name" value="FU"/>
    <property type="match status" value="4"/>
</dbReference>
<feature type="domain" description="EGF-like" evidence="3">
    <location>
        <begin position="451"/>
        <end position="481"/>
    </location>
</feature>
<reference evidence="5" key="1">
    <citation type="journal article" date="2006" name="PLoS Biol.">
        <title>Macronuclear genome sequence of the ciliate Tetrahymena thermophila, a model eukaryote.</title>
        <authorList>
            <person name="Eisen J.A."/>
            <person name="Coyne R.S."/>
            <person name="Wu M."/>
            <person name="Wu D."/>
            <person name="Thiagarajan M."/>
            <person name="Wortman J.R."/>
            <person name="Badger J.H."/>
            <person name="Ren Q."/>
            <person name="Amedeo P."/>
            <person name="Jones K.M."/>
            <person name="Tallon L.J."/>
            <person name="Delcher A.L."/>
            <person name="Salzberg S.L."/>
            <person name="Silva J.C."/>
            <person name="Haas B.J."/>
            <person name="Majoros W.H."/>
            <person name="Farzad M."/>
            <person name="Carlton J.M."/>
            <person name="Smith R.K. Jr."/>
            <person name="Garg J."/>
            <person name="Pearlman R.E."/>
            <person name="Karrer K.M."/>
            <person name="Sun L."/>
            <person name="Manning G."/>
            <person name="Elde N.C."/>
            <person name="Turkewitz A.P."/>
            <person name="Asai D.J."/>
            <person name="Wilkes D.E."/>
            <person name="Wang Y."/>
            <person name="Cai H."/>
            <person name="Collins K."/>
            <person name="Stewart B.A."/>
            <person name="Lee S.R."/>
            <person name="Wilamowska K."/>
            <person name="Weinberg Z."/>
            <person name="Ruzzo W.L."/>
            <person name="Wloga D."/>
            <person name="Gaertig J."/>
            <person name="Frankel J."/>
            <person name="Tsao C.-C."/>
            <person name="Gorovsky M.A."/>
            <person name="Keeling P.J."/>
            <person name="Waller R.F."/>
            <person name="Patron N.J."/>
            <person name="Cherry J.M."/>
            <person name="Stover N.A."/>
            <person name="Krieger C.J."/>
            <person name="del Toro C."/>
            <person name="Ryder H.F."/>
            <person name="Williamson S.C."/>
            <person name="Barbeau R.A."/>
            <person name="Hamilton E.P."/>
            <person name="Orias E."/>
        </authorList>
    </citation>
    <scope>NUCLEOTIDE SEQUENCE [LARGE SCALE GENOMIC DNA]</scope>
    <source>
        <strain evidence="5">SB210</strain>
    </source>
</reference>
<dbReference type="Gene3D" id="2.10.220.10">
    <property type="entry name" value="Hormone Receptor, Insulin-like Growth Factor Receptor 1, Chain A, domain 2"/>
    <property type="match status" value="1"/>
</dbReference>
<dbReference type="EMBL" id="GG662620">
    <property type="protein sequence ID" value="EAR84816.1"/>
    <property type="molecule type" value="Genomic_DNA"/>
</dbReference>
<feature type="chain" id="PRO_5003711754" evidence="2">
    <location>
        <begin position="23"/>
        <end position="565"/>
    </location>
</feature>
<dbReference type="GO" id="GO:0016301">
    <property type="term" value="F:kinase activity"/>
    <property type="evidence" value="ECO:0007669"/>
    <property type="project" value="UniProtKB-KW"/>
</dbReference>
<evidence type="ECO:0000256" key="1">
    <source>
        <dbReference type="SAM" id="Phobius"/>
    </source>
</evidence>
<dbReference type="PANTHER" id="PTHR23275">
    <property type="entry name" value="CABRIOLET.-RELATED"/>
    <property type="match status" value="1"/>
</dbReference>
<dbReference type="PANTHER" id="PTHR23275:SF100">
    <property type="entry name" value="EGF-LIKE DOMAIN-CONTAINING PROTEIN"/>
    <property type="match status" value="1"/>
</dbReference>
<dbReference type="KEGG" id="tet:TTHERM_00600080"/>
<dbReference type="GeneID" id="7844819"/>
<dbReference type="InterPro" id="IPR052798">
    <property type="entry name" value="Giardia_VSA"/>
</dbReference>
<evidence type="ECO:0000313" key="5">
    <source>
        <dbReference type="Proteomes" id="UP000009168"/>
    </source>
</evidence>
<dbReference type="HOGENOM" id="CLU_452387_0_0_1"/>
<keyword evidence="1" id="KW-0812">Transmembrane</keyword>
<dbReference type="OrthoDB" id="282489at2759"/>
<dbReference type="InParanoid" id="I7LT91"/>
<keyword evidence="4" id="KW-0808">Transferase</keyword>
<protein>
    <submittedName>
        <fullName evidence="4">Serine/Threonine kinase, putative</fullName>
    </submittedName>
</protein>
<dbReference type="RefSeq" id="XP_001032479.1">
    <property type="nucleotide sequence ID" value="XM_001032479.1"/>
</dbReference>
<keyword evidence="1" id="KW-1133">Transmembrane helix</keyword>
<sequence length="565" mass="63378">MVCQKLFIQAFLILMVTLFVKGKYQCKVNNPDYSLNNDPSLPTCQDSPGCLWDLSQCSPCQDSQCICQDYNICDSCTDGYFINNNNVCQQCPPGCAICCQRESLTDYICSQCREDYTLVGGVCIQTLGCRQLIPNSDKCIQCIDGYYLDQSSQCQKCHQNCKTCLTKYDCITCNHIYSNVSDGGICVGNVTPTPPKIQVPDCILKQDESKYGIPSNTDETPNCNPQFYFLDISTGRCRCSQCNDQYYLNYSFTQETQQLSYTCSPCSDKDQNSHRCLLNVNDLNGITIVQCKDGYILDLSSQVCVDNSNSNCRRLFDGDCSDCYDGRYPEQDPDDNFKIKCYEYDKNTCLTPISKGTQCNKCVDGYYLQDNVCQSCNQGCTTSDCKICSKCQTATQCLQCSSGYKLKNGSCSSCTNPYCSQCDQVENVCTKCKPGYGLNTQSKDDTDQCLQCQSNCLVCDVDFRKCTKCSDGFYIQNFVCKKQPDNCILQENGFCIQCAFGYVAQAGYCIKCNNQDIGHYTCPSNCDDSQIQLVDLLYSQVLKNSILFFFIVYFGFVSLPLNNFS</sequence>
<gene>
    <name evidence="4" type="ORF">TTHERM_00600080</name>
</gene>
<feature type="domain" description="EGF-like" evidence="3">
    <location>
        <begin position="90"/>
        <end position="124"/>
    </location>
</feature>
<dbReference type="SUPFAM" id="SSF57184">
    <property type="entry name" value="Growth factor receptor domain"/>
    <property type="match status" value="4"/>
</dbReference>
<evidence type="ECO:0000259" key="3">
    <source>
        <dbReference type="SMART" id="SM00181"/>
    </source>
</evidence>
<organism evidence="4 5">
    <name type="scientific">Tetrahymena thermophila (strain SB210)</name>
    <dbReference type="NCBI Taxonomy" id="312017"/>
    <lineage>
        <taxon>Eukaryota</taxon>
        <taxon>Sar</taxon>
        <taxon>Alveolata</taxon>
        <taxon>Ciliophora</taxon>
        <taxon>Intramacronucleata</taxon>
        <taxon>Oligohymenophorea</taxon>
        <taxon>Hymenostomatida</taxon>
        <taxon>Tetrahymenina</taxon>
        <taxon>Tetrahymenidae</taxon>
        <taxon>Tetrahymena</taxon>
    </lineage>
</organism>
<dbReference type="InterPro" id="IPR009030">
    <property type="entry name" value="Growth_fac_rcpt_cys_sf"/>
</dbReference>
<dbReference type="SMART" id="SM00181">
    <property type="entry name" value="EGF"/>
    <property type="match status" value="5"/>
</dbReference>
<dbReference type="InterPro" id="IPR006212">
    <property type="entry name" value="Furin_repeat"/>
</dbReference>
<evidence type="ECO:0000256" key="2">
    <source>
        <dbReference type="SAM" id="SignalP"/>
    </source>
</evidence>
<dbReference type="OMA" id="AFSTHFY"/>
<keyword evidence="2" id="KW-0732">Signal</keyword>
<feature type="transmembrane region" description="Helical" evidence="1">
    <location>
        <begin position="546"/>
        <end position="564"/>
    </location>
</feature>
<feature type="domain" description="EGF-like" evidence="3">
    <location>
        <begin position="156"/>
        <end position="187"/>
    </location>
</feature>
<proteinExistence type="predicted"/>